<dbReference type="RefSeq" id="WP_019952187.1">
    <property type="nucleotide sequence ID" value="NZ_JBHLVX010000017.1"/>
</dbReference>
<name>A0ABV6G101_9GAMM</name>
<evidence type="ECO:0000256" key="1">
    <source>
        <dbReference type="ARBA" id="ARBA00004651"/>
    </source>
</evidence>
<dbReference type="InterPro" id="IPR006136">
    <property type="entry name" value="FlhB"/>
</dbReference>
<evidence type="ECO:0000256" key="13">
    <source>
        <dbReference type="RuleBase" id="RU364091"/>
    </source>
</evidence>
<feature type="transmembrane region" description="Helical" evidence="13">
    <location>
        <begin position="137"/>
        <end position="166"/>
    </location>
</feature>
<protein>
    <recommendedName>
        <fullName evidence="3 13">Flagellar biosynthetic protein FlhB</fullName>
    </recommendedName>
</protein>
<dbReference type="PRINTS" id="PR00950">
    <property type="entry name" value="TYPE3IMSPROT"/>
</dbReference>
<dbReference type="SUPFAM" id="SSF160544">
    <property type="entry name" value="EscU C-terminal domain-like"/>
    <property type="match status" value="1"/>
</dbReference>
<keyword evidence="7 13" id="KW-1005">Bacterial flagellum biogenesis</keyword>
<reference evidence="15 16" key="1">
    <citation type="submission" date="2024-09" db="EMBL/GenBank/DDBJ databases">
        <authorList>
            <person name="Sun Q."/>
            <person name="Mori K."/>
        </authorList>
    </citation>
    <scope>NUCLEOTIDE SEQUENCE [LARGE SCALE GENOMIC DNA]</scope>
    <source>
        <strain evidence="15 16">CCM 7415</strain>
    </source>
</reference>
<dbReference type="InterPro" id="IPR029025">
    <property type="entry name" value="T3SS_substrate_exporter_C"/>
</dbReference>
<accession>A0ABV6G101</accession>
<comment type="caution">
    <text evidence="15">The sequence shown here is derived from an EMBL/GenBank/DDBJ whole genome shotgun (WGS) entry which is preliminary data.</text>
</comment>
<dbReference type="PANTHER" id="PTHR30531">
    <property type="entry name" value="FLAGELLAR BIOSYNTHETIC PROTEIN FLHB"/>
    <property type="match status" value="1"/>
</dbReference>
<feature type="compositionally biased region" description="Basic and acidic residues" evidence="14">
    <location>
        <begin position="11"/>
        <end position="24"/>
    </location>
</feature>
<evidence type="ECO:0000256" key="5">
    <source>
        <dbReference type="ARBA" id="ARBA00022475"/>
    </source>
</evidence>
<feature type="transmembrane region" description="Helical" evidence="13">
    <location>
        <begin position="186"/>
        <end position="214"/>
    </location>
</feature>
<evidence type="ECO:0000256" key="12">
    <source>
        <dbReference type="ARBA" id="ARBA00025078"/>
    </source>
</evidence>
<dbReference type="Proteomes" id="UP001589814">
    <property type="component" value="Unassembled WGS sequence"/>
</dbReference>
<dbReference type="NCBIfam" id="TIGR00328">
    <property type="entry name" value="flhB"/>
    <property type="match status" value="1"/>
</dbReference>
<keyword evidence="15" id="KW-0966">Cell projection</keyword>
<dbReference type="Gene3D" id="3.40.1690.10">
    <property type="entry name" value="secretion proteins EscU"/>
    <property type="match status" value="1"/>
</dbReference>
<keyword evidence="16" id="KW-1185">Reference proteome</keyword>
<keyword evidence="11 13" id="KW-1006">Bacterial flagellum protein export</keyword>
<keyword evidence="6 13" id="KW-0812">Transmembrane</keyword>
<feature type="region of interest" description="Disordered" evidence="14">
    <location>
        <begin position="364"/>
        <end position="388"/>
    </location>
</feature>
<comment type="function">
    <text evidence="12 13">Required for formation of the rod structure in the basal body of the flagellar apparatus. Together with FliI and FliH, may constitute the export apparatus of flagellin.</text>
</comment>
<keyword evidence="8 13" id="KW-0653">Protein transport</keyword>
<evidence type="ECO:0000256" key="14">
    <source>
        <dbReference type="SAM" id="MobiDB-lite"/>
    </source>
</evidence>
<proteinExistence type="inferred from homology"/>
<feature type="region of interest" description="Disordered" evidence="14">
    <location>
        <begin position="1"/>
        <end position="24"/>
    </location>
</feature>
<dbReference type="PANTHER" id="PTHR30531:SF12">
    <property type="entry name" value="FLAGELLAR BIOSYNTHETIC PROTEIN FLHB"/>
    <property type="match status" value="1"/>
</dbReference>
<sequence length="388" mass="43315">MADDSDEEKTEEPTARRLEKAREEGQIARSRELTTFMMLMVGIGGLWLTMSWMGDHLGRIMSSSMSFETAVARDPQVMMIHVFEVARQALLAIAPILGIMTLIALFAPMALGGWLFSTKSLKFDAKRLNPLSGFKRLFSSQILAELAKTIAKSILIGLIAAIYLYYQQGALLGLANENIQTAIQHALMMVLTCCALIMLSFIVVILIDVPYQLWSHTKKLRMSRHDIKQEHKESEGDPQVKGRIRQQQQAAARQRMMSQVPDADVIITNPTHFAVALVYREDQMGAPRVVAKGADKVAGRIRELGREHRVPFLEAPALARSLYRFGDLDQEIPAQLYTAVAEVLAWVFQLKRFRSEGGWVPTAPSDIEVPPEMAYAPQQTASRDGPPP</sequence>
<evidence type="ECO:0000256" key="8">
    <source>
        <dbReference type="ARBA" id="ARBA00022927"/>
    </source>
</evidence>
<evidence type="ECO:0000256" key="7">
    <source>
        <dbReference type="ARBA" id="ARBA00022795"/>
    </source>
</evidence>
<evidence type="ECO:0000256" key="4">
    <source>
        <dbReference type="ARBA" id="ARBA00022448"/>
    </source>
</evidence>
<evidence type="ECO:0000256" key="10">
    <source>
        <dbReference type="ARBA" id="ARBA00023136"/>
    </source>
</evidence>
<dbReference type="Pfam" id="PF01312">
    <property type="entry name" value="Bac_export_2"/>
    <property type="match status" value="1"/>
</dbReference>
<evidence type="ECO:0000313" key="16">
    <source>
        <dbReference type="Proteomes" id="UP001589814"/>
    </source>
</evidence>
<comment type="similarity">
    <text evidence="2 13">Belongs to the type III secretion exporter family.</text>
</comment>
<keyword evidence="4 13" id="KW-0813">Transport</keyword>
<evidence type="ECO:0000256" key="9">
    <source>
        <dbReference type="ARBA" id="ARBA00022989"/>
    </source>
</evidence>
<keyword evidence="15" id="KW-0969">Cilium</keyword>
<evidence type="ECO:0000256" key="11">
    <source>
        <dbReference type="ARBA" id="ARBA00023225"/>
    </source>
</evidence>
<evidence type="ECO:0000313" key="15">
    <source>
        <dbReference type="EMBL" id="MFC0267332.1"/>
    </source>
</evidence>
<feature type="compositionally biased region" description="Acidic residues" evidence="14">
    <location>
        <begin position="1"/>
        <end position="10"/>
    </location>
</feature>
<feature type="transmembrane region" description="Helical" evidence="13">
    <location>
        <begin position="36"/>
        <end position="54"/>
    </location>
</feature>
<organism evidence="15 16">
    <name type="scientific">Kushneria aurantia</name>
    <dbReference type="NCBI Taxonomy" id="504092"/>
    <lineage>
        <taxon>Bacteria</taxon>
        <taxon>Pseudomonadati</taxon>
        <taxon>Pseudomonadota</taxon>
        <taxon>Gammaproteobacteria</taxon>
        <taxon>Oceanospirillales</taxon>
        <taxon>Halomonadaceae</taxon>
        <taxon>Kushneria</taxon>
    </lineage>
</organism>
<dbReference type="EMBL" id="JBHLVX010000017">
    <property type="protein sequence ID" value="MFC0267332.1"/>
    <property type="molecule type" value="Genomic_DNA"/>
</dbReference>
<keyword evidence="15" id="KW-0282">Flagellum</keyword>
<dbReference type="InterPro" id="IPR006135">
    <property type="entry name" value="T3SS_substrate_exporter"/>
</dbReference>
<evidence type="ECO:0000256" key="3">
    <source>
        <dbReference type="ARBA" id="ARBA00021622"/>
    </source>
</evidence>
<gene>
    <name evidence="13 15" type="primary">flhB</name>
    <name evidence="15" type="ORF">ACFFHW_04860</name>
</gene>
<evidence type="ECO:0000256" key="2">
    <source>
        <dbReference type="ARBA" id="ARBA00010690"/>
    </source>
</evidence>
<keyword evidence="5 13" id="KW-1003">Cell membrane</keyword>
<keyword evidence="9 13" id="KW-1133">Transmembrane helix</keyword>
<keyword evidence="10 13" id="KW-0472">Membrane</keyword>
<feature type="transmembrane region" description="Helical" evidence="13">
    <location>
        <begin position="89"/>
        <end position="116"/>
    </location>
</feature>
<evidence type="ECO:0000256" key="6">
    <source>
        <dbReference type="ARBA" id="ARBA00022692"/>
    </source>
</evidence>
<comment type="subcellular location">
    <subcellularLocation>
        <location evidence="1">Cell membrane</location>
        <topology evidence="1">Multi-pass membrane protein</topology>
    </subcellularLocation>
</comment>